<dbReference type="GO" id="GO:0005524">
    <property type="term" value="F:ATP binding"/>
    <property type="evidence" value="ECO:0007669"/>
    <property type="project" value="UniProtKB-KW"/>
</dbReference>
<evidence type="ECO:0000256" key="2">
    <source>
        <dbReference type="SAM" id="MobiDB-lite"/>
    </source>
</evidence>
<keyword evidence="1" id="KW-0418">Kinase</keyword>
<proteinExistence type="predicted"/>
<feature type="compositionally biased region" description="Basic and acidic residues" evidence="2">
    <location>
        <begin position="1"/>
        <end position="19"/>
    </location>
</feature>
<protein>
    <submittedName>
        <fullName evidence="4">ATP-binding protein</fullName>
    </submittedName>
</protein>
<keyword evidence="4" id="KW-0547">Nucleotide-binding</keyword>
<dbReference type="InterPro" id="IPR036890">
    <property type="entry name" value="HATPase_C_sf"/>
</dbReference>
<dbReference type="InterPro" id="IPR050267">
    <property type="entry name" value="Anti-sigma-factor_SerPK"/>
</dbReference>
<dbReference type="PANTHER" id="PTHR35526">
    <property type="entry name" value="ANTI-SIGMA-F FACTOR RSBW-RELATED"/>
    <property type="match status" value="1"/>
</dbReference>
<keyword evidence="4" id="KW-0067">ATP-binding</keyword>
<evidence type="ECO:0000259" key="3">
    <source>
        <dbReference type="Pfam" id="PF13581"/>
    </source>
</evidence>
<dbReference type="EMBL" id="CP108169">
    <property type="protein sequence ID" value="WTQ74325.1"/>
    <property type="molecule type" value="Genomic_DNA"/>
</dbReference>
<dbReference type="SUPFAM" id="SSF55874">
    <property type="entry name" value="ATPase domain of HSP90 chaperone/DNA topoisomerase II/histidine kinase"/>
    <property type="match status" value="1"/>
</dbReference>
<accession>A0AAU1LT68</accession>
<gene>
    <name evidence="4" type="ORF">OG222_14980</name>
</gene>
<evidence type="ECO:0000256" key="1">
    <source>
        <dbReference type="ARBA" id="ARBA00022527"/>
    </source>
</evidence>
<dbReference type="Pfam" id="PF13581">
    <property type="entry name" value="HATPase_c_2"/>
    <property type="match status" value="1"/>
</dbReference>
<dbReference type="AlphaFoldDB" id="A0AAU1LT68"/>
<keyword evidence="1" id="KW-0808">Transferase</keyword>
<organism evidence="4">
    <name type="scientific">Streptomyces sp. NBC_00148</name>
    <dbReference type="NCBI Taxonomy" id="2903626"/>
    <lineage>
        <taxon>Bacteria</taxon>
        <taxon>Bacillati</taxon>
        <taxon>Actinomycetota</taxon>
        <taxon>Actinomycetes</taxon>
        <taxon>Kitasatosporales</taxon>
        <taxon>Streptomycetaceae</taxon>
        <taxon>Streptomyces</taxon>
    </lineage>
</organism>
<dbReference type="Gene3D" id="3.30.565.10">
    <property type="entry name" value="Histidine kinase-like ATPase, C-terminal domain"/>
    <property type="match status" value="1"/>
</dbReference>
<dbReference type="GO" id="GO:0004674">
    <property type="term" value="F:protein serine/threonine kinase activity"/>
    <property type="evidence" value="ECO:0007669"/>
    <property type="project" value="UniProtKB-KW"/>
</dbReference>
<name>A0AAU1LT68_9ACTN</name>
<reference evidence="4" key="1">
    <citation type="submission" date="2022-10" db="EMBL/GenBank/DDBJ databases">
        <title>The complete genomes of actinobacterial strains from the NBC collection.</title>
        <authorList>
            <person name="Joergensen T.S."/>
            <person name="Alvarez Arevalo M."/>
            <person name="Sterndorff E.B."/>
            <person name="Faurdal D."/>
            <person name="Vuksanovic O."/>
            <person name="Mourched A.-S."/>
            <person name="Charusanti P."/>
            <person name="Shaw S."/>
            <person name="Blin K."/>
            <person name="Weber T."/>
        </authorList>
    </citation>
    <scope>NUCLEOTIDE SEQUENCE</scope>
    <source>
        <strain evidence="4">NBC_00148</strain>
    </source>
</reference>
<dbReference type="CDD" id="cd16936">
    <property type="entry name" value="HATPase_RsbW-like"/>
    <property type="match status" value="1"/>
</dbReference>
<dbReference type="InterPro" id="IPR003594">
    <property type="entry name" value="HATPase_dom"/>
</dbReference>
<feature type="region of interest" description="Disordered" evidence="2">
    <location>
        <begin position="1"/>
        <end position="42"/>
    </location>
</feature>
<sequence length="161" mass="17042">MNGEREVLEDGRRPARGPDEAVGSYAPEKPVRRGRTPGVPRNAAAARDAVVRVLRERFCGGRGEEPAEVVVGDALLVTSELVTNAVRHGGGLTGFTTEITAEGLLLTVSDASTRPPVTAERDPAVVTVGGYGWLLVRRLAKRVSVTYLPDGKHIAALIPLA</sequence>
<feature type="domain" description="Histidine kinase/HSP90-like ATPase" evidence="3">
    <location>
        <begin position="40"/>
        <end position="154"/>
    </location>
</feature>
<keyword evidence="1" id="KW-0723">Serine/threonine-protein kinase</keyword>
<dbReference type="PANTHER" id="PTHR35526:SF3">
    <property type="entry name" value="ANTI-SIGMA-F FACTOR RSBW"/>
    <property type="match status" value="1"/>
</dbReference>
<evidence type="ECO:0000313" key="4">
    <source>
        <dbReference type="EMBL" id="WTQ74325.1"/>
    </source>
</evidence>